<gene>
    <name evidence="2" type="ORF">DERF_004641</name>
</gene>
<dbReference type="EMBL" id="ASGP02000002">
    <property type="protein sequence ID" value="KAH9520966.1"/>
    <property type="molecule type" value="Genomic_DNA"/>
</dbReference>
<keyword evidence="1" id="KW-0812">Transmembrane</keyword>
<name>A0A922I2S5_DERFA</name>
<keyword evidence="1" id="KW-1133">Transmembrane helix</keyword>
<dbReference type="AlphaFoldDB" id="A0A922I2S5"/>
<feature type="transmembrane region" description="Helical" evidence="1">
    <location>
        <begin position="43"/>
        <end position="64"/>
    </location>
</feature>
<sequence>MNTYIVFKFKCFQSYAAAGTTVTIVVVLFGNDPIGPFIAINRPVLLIEEAVCEILLFILFTIVVESIDDDNNG</sequence>
<accession>A0A922I2S5</accession>
<reference evidence="2" key="1">
    <citation type="submission" date="2013-05" db="EMBL/GenBank/DDBJ databases">
        <authorList>
            <person name="Yim A.K.Y."/>
            <person name="Chan T.F."/>
            <person name="Ji K.M."/>
            <person name="Liu X.Y."/>
            <person name="Zhou J.W."/>
            <person name="Li R.Q."/>
            <person name="Yang K.Y."/>
            <person name="Li J."/>
            <person name="Li M."/>
            <person name="Law P.T.W."/>
            <person name="Wu Y.L."/>
            <person name="Cai Z.L."/>
            <person name="Qin H."/>
            <person name="Bao Y."/>
            <person name="Leung R.K.K."/>
            <person name="Ng P.K.S."/>
            <person name="Zou J."/>
            <person name="Zhong X.J."/>
            <person name="Ran P.X."/>
            <person name="Zhong N.S."/>
            <person name="Liu Z.G."/>
            <person name="Tsui S.K.W."/>
        </authorList>
    </citation>
    <scope>NUCLEOTIDE SEQUENCE</scope>
    <source>
        <strain evidence="2">Derf</strain>
        <tissue evidence="2">Whole organism</tissue>
    </source>
</reference>
<evidence type="ECO:0000256" key="1">
    <source>
        <dbReference type="SAM" id="Phobius"/>
    </source>
</evidence>
<feature type="transmembrane region" description="Helical" evidence="1">
    <location>
        <begin position="12"/>
        <end position="31"/>
    </location>
</feature>
<keyword evidence="3" id="KW-1185">Reference proteome</keyword>
<evidence type="ECO:0000313" key="3">
    <source>
        <dbReference type="Proteomes" id="UP000790347"/>
    </source>
</evidence>
<evidence type="ECO:0000313" key="2">
    <source>
        <dbReference type="EMBL" id="KAH9520966.1"/>
    </source>
</evidence>
<protein>
    <submittedName>
        <fullName evidence="2">Uncharacterized protein</fullName>
    </submittedName>
</protein>
<proteinExistence type="predicted"/>
<reference evidence="2" key="2">
    <citation type="journal article" date="2022" name="Res Sq">
        <title>Comparative Genomics Reveals Insights into the Divergent Evolution of Astigmatic Mites and Household Pest Adaptations.</title>
        <authorList>
            <person name="Xiong Q."/>
            <person name="Wan A.T.-Y."/>
            <person name="Liu X.-Y."/>
            <person name="Fung C.S.-H."/>
            <person name="Xiao X."/>
            <person name="Malainual N."/>
            <person name="Hou J."/>
            <person name="Wang L."/>
            <person name="Wang M."/>
            <person name="Yang K."/>
            <person name="Cui Y."/>
            <person name="Leung E."/>
            <person name="Nong W."/>
            <person name="Shin S.-K."/>
            <person name="Au S."/>
            <person name="Jeong K.Y."/>
            <person name="Chew F.T."/>
            <person name="Hui J."/>
            <person name="Leung T.F."/>
            <person name="Tungtrongchitr A."/>
            <person name="Zhong N."/>
            <person name="Liu Z."/>
            <person name="Tsui S."/>
        </authorList>
    </citation>
    <scope>NUCLEOTIDE SEQUENCE</scope>
    <source>
        <strain evidence="2">Derf</strain>
        <tissue evidence="2">Whole organism</tissue>
    </source>
</reference>
<comment type="caution">
    <text evidence="2">The sequence shown here is derived from an EMBL/GenBank/DDBJ whole genome shotgun (WGS) entry which is preliminary data.</text>
</comment>
<organism evidence="2 3">
    <name type="scientific">Dermatophagoides farinae</name>
    <name type="common">American house dust mite</name>
    <dbReference type="NCBI Taxonomy" id="6954"/>
    <lineage>
        <taxon>Eukaryota</taxon>
        <taxon>Metazoa</taxon>
        <taxon>Ecdysozoa</taxon>
        <taxon>Arthropoda</taxon>
        <taxon>Chelicerata</taxon>
        <taxon>Arachnida</taxon>
        <taxon>Acari</taxon>
        <taxon>Acariformes</taxon>
        <taxon>Sarcoptiformes</taxon>
        <taxon>Astigmata</taxon>
        <taxon>Psoroptidia</taxon>
        <taxon>Analgoidea</taxon>
        <taxon>Pyroglyphidae</taxon>
        <taxon>Dermatophagoidinae</taxon>
        <taxon>Dermatophagoides</taxon>
    </lineage>
</organism>
<keyword evidence="1" id="KW-0472">Membrane</keyword>
<dbReference type="Proteomes" id="UP000790347">
    <property type="component" value="Unassembled WGS sequence"/>
</dbReference>